<keyword evidence="3" id="KW-1185">Reference proteome</keyword>
<protein>
    <submittedName>
        <fullName evidence="2">Uncharacterized protein</fullName>
    </submittedName>
</protein>
<organism evidence="2 3">
    <name type="scientific">Cuscuta epithymum</name>
    <dbReference type="NCBI Taxonomy" id="186058"/>
    <lineage>
        <taxon>Eukaryota</taxon>
        <taxon>Viridiplantae</taxon>
        <taxon>Streptophyta</taxon>
        <taxon>Embryophyta</taxon>
        <taxon>Tracheophyta</taxon>
        <taxon>Spermatophyta</taxon>
        <taxon>Magnoliopsida</taxon>
        <taxon>eudicotyledons</taxon>
        <taxon>Gunneridae</taxon>
        <taxon>Pentapetalae</taxon>
        <taxon>asterids</taxon>
        <taxon>lamiids</taxon>
        <taxon>Solanales</taxon>
        <taxon>Convolvulaceae</taxon>
        <taxon>Cuscuteae</taxon>
        <taxon>Cuscuta</taxon>
        <taxon>Cuscuta subgen. Cuscuta</taxon>
    </lineage>
</organism>
<accession>A0AAV0E481</accession>
<dbReference type="EMBL" id="CAMAPF010000223">
    <property type="protein sequence ID" value="CAH9114389.1"/>
    <property type="molecule type" value="Genomic_DNA"/>
</dbReference>
<evidence type="ECO:0000313" key="2">
    <source>
        <dbReference type="EMBL" id="CAH9114389.1"/>
    </source>
</evidence>
<evidence type="ECO:0000313" key="3">
    <source>
        <dbReference type="Proteomes" id="UP001152523"/>
    </source>
</evidence>
<evidence type="ECO:0000256" key="1">
    <source>
        <dbReference type="SAM" id="MobiDB-lite"/>
    </source>
</evidence>
<reference evidence="2" key="1">
    <citation type="submission" date="2022-07" db="EMBL/GenBank/DDBJ databases">
        <authorList>
            <person name="Macas J."/>
            <person name="Novak P."/>
            <person name="Neumann P."/>
        </authorList>
    </citation>
    <scope>NUCLEOTIDE SEQUENCE</scope>
</reference>
<feature type="region of interest" description="Disordered" evidence="1">
    <location>
        <begin position="81"/>
        <end position="112"/>
    </location>
</feature>
<dbReference type="Proteomes" id="UP001152523">
    <property type="component" value="Unassembled WGS sequence"/>
</dbReference>
<feature type="compositionally biased region" description="Basic residues" evidence="1">
    <location>
        <begin position="82"/>
        <end position="94"/>
    </location>
</feature>
<name>A0AAV0E481_9ASTE</name>
<gene>
    <name evidence="2" type="ORF">CEPIT_LOCUS20719</name>
</gene>
<dbReference type="AlphaFoldDB" id="A0AAV0E481"/>
<comment type="caution">
    <text evidence="2">The sequence shown here is derived from an EMBL/GenBank/DDBJ whole genome shotgun (WGS) entry which is preliminary data.</text>
</comment>
<sequence>MVSPQPIRFVLSSNRSKITLGTIGEHHKWKEGAKIPKQNEDLEFWCYTRSSMLHTRSGKLLKSQIKSTREQGNMQEDFLTRSRIHTRSGGRHTRSGMTPDFQFRGNNPYPIG</sequence>
<proteinExistence type="predicted"/>